<accession>A0A0X3ANE6</accession>
<dbReference type="InterPro" id="IPR038434">
    <property type="entry name" value="YARHG_sf"/>
</dbReference>
<feature type="domain" description="YARHG" evidence="1">
    <location>
        <begin position="171"/>
        <end position="246"/>
    </location>
</feature>
<dbReference type="AlphaFoldDB" id="A0A0X3ANE6"/>
<dbReference type="STRING" id="1586267.GCA_001418685_01532"/>
<dbReference type="Proteomes" id="UP000182761">
    <property type="component" value="Unassembled WGS sequence"/>
</dbReference>
<dbReference type="SMART" id="SM01324">
    <property type="entry name" value="YARHG"/>
    <property type="match status" value="1"/>
</dbReference>
<reference evidence="2 3" key="1">
    <citation type="submission" date="2016-01" db="EMBL/GenBank/DDBJ databases">
        <authorList>
            <person name="McClelland M."/>
            <person name="Jain A."/>
            <person name="Saraogi P."/>
            <person name="Mendelson R."/>
            <person name="Westerman R."/>
            <person name="SanMiguel P."/>
            <person name="Csonka L."/>
        </authorList>
    </citation>
    <scope>NUCLEOTIDE SEQUENCE [LARGE SCALE GENOMIC DNA]</scope>
    <source>
        <strain evidence="2 3">R-53146</strain>
    </source>
</reference>
<dbReference type="OrthoDB" id="353549at2"/>
<name>A0A0X3ANE6_9FLAO</name>
<evidence type="ECO:0000313" key="2">
    <source>
        <dbReference type="EMBL" id="CVK16669.1"/>
    </source>
</evidence>
<keyword evidence="3" id="KW-1185">Reference proteome</keyword>
<sequence length="503" mass="59590">MKKTFLSVLVCIPIFFMAQKKTLYSQAGERIDPSLVNEKVGDSVKKINTIFHFKNDIKNFYIKILNLDGKTYAQGISEFIKIDFNSRKGGDLHRKVEKLTNIKIEDGNFTSDQIKASFIFLKERENPEKEYQTNIKLMVCTEDEIGNRNCRINDDEVILTPREFPGKYPQTAFTRLGVEDLKNKKPKELDLMKKEIYARYGYRFTNPEDVNYFYKQEWYEPVIENKDIELNELESDNVAMIDLFKKLIAYKDINKKTYSHILPLETTSNTLYDKDALKRVQHIVKDSIYGKKCKLTEFNKKGIAIFQQDCVAKKDIYVNYFHNDFLIQHIDDLNDTFYYYNEKGLPYKSVKLDYTNQTTEISYFNYDANENIIKKDIYQNNDFNSSISYDYDVEGNLKKEYYKDEDGSEHMVKEYIYDDNNILNGYIKDKDLNCKYTYNHYKDVLLQKKCYKIINDTEKITQKKDIKVFVTNRGKDKRLISVIFKEKDSNNSSLNKIEVKYNK</sequence>
<evidence type="ECO:0000259" key="1">
    <source>
        <dbReference type="SMART" id="SM01324"/>
    </source>
</evidence>
<evidence type="ECO:0000313" key="3">
    <source>
        <dbReference type="Proteomes" id="UP000182761"/>
    </source>
</evidence>
<protein>
    <submittedName>
        <fullName evidence="2">YARHG domain-containing protein</fullName>
    </submittedName>
</protein>
<dbReference type="Pfam" id="PF13308">
    <property type="entry name" value="YARHG"/>
    <property type="match status" value="1"/>
</dbReference>
<proteinExistence type="predicted"/>
<organism evidence="2 3">
    <name type="scientific">Apibacter mensalis</name>
    <dbReference type="NCBI Taxonomy" id="1586267"/>
    <lineage>
        <taxon>Bacteria</taxon>
        <taxon>Pseudomonadati</taxon>
        <taxon>Bacteroidota</taxon>
        <taxon>Flavobacteriia</taxon>
        <taxon>Flavobacteriales</taxon>
        <taxon>Weeksellaceae</taxon>
        <taxon>Apibacter</taxon>
    </lineage>
</organism>
<dbReference type="RefSeq" id="WP_055425856.1">
    <property type="nucleotide sequence ID" value="NZ_FCOR01000009.1"/>
</dbReference>
<gene>
    <name evidence="2" type="ORF">Ga0061079_10959</name>
</gene>
<dbReference type="InterPro" id="IPR025582">
    <property type="entry name" value="YARHG_dom"/>
</dbReference>
<dbReference type="Gene3D" id="2.180.10.10">
    <property type="entry name" value="RHS repeat-associated core"/>
    <property type="match status" value="1"/>
</dbReference>
<dbReference type="EMBL" id="FCOR01000009">
    <property type="protein sequence ID" value="CVK16669.1"/>
    <property type="molecule type" value="Genomic_DNA"/>
</dbReference>
<dbReference type="Gene3D" id="1.20.58.1690">
    <property type="match status" value="1"/>
</dbReference>